<name>A0A561DZD5_9BACI</name>
<organism evidence="1 2">
    <name type="scientific">Neobacillus bataviensis</name>
    <dbReference type="NCBI Taxonomy" id="220685"/>
    <lineage>
        <taxon>Bacteria</taxon>
        <taxon>Bacillati</taxon>
        <taxon>Bacillota</taxon>
        <taxon>Bacilli</taxon>
        <taxon>Bacillales</taxon>
        <taxon>Bacillaceae</taxon>
        <taxon>Neobacillus</taxon>
    </lineage>
</organism>
<sequence length="238" mass="26959">MSNKDHLLGEKSAFGLNSMYSDLGQQMFAPFYALSNFFLTASNLQTDVFRLMNLESGSKNERVRLTLNASNISPKVNAFLQKKAQANELEDYITKLVEQDLDKSEKEETITLIDTLREEFLGKINLLKQEFASGLTADPIERGALQANELRDFITKLGEQKLDKDQFQTLLKSFRSELLSEINLLKNELTSRTVDPTNSNNTKPAMEHTKKVDDLKEGQLLKSDQVTGTIKEVIDIDF</sequence>
<protein>
    <submittedName>
        <fullName evidence="1">Uncharacterized protein</fullName>
    </submittedName>
</protein>
<dbReference type="AlphaFoldDB" id="A0A561DZD5"/>
<dbReference type="Proteomes" id="UP000319671">
    <property type="component" value="Unassembled WGS sequence"/>
</dbReference>
<evidence type="ECO:0000313" key="2">
    <source>
        <dbReference type="Proteomes" id="UP000319671"/>
    </source>
</evidence>
<gene>
    <name evidence="1" type="ORF">FB550_101719</name>
</gene>
<reference evidence="1 2" key="1">
    <citation type="submission" date="2019-06" db="EMBL/GenBank/DDBJ databases">
        <title>Sorghum-associated microbial communities from plants grown in Nebraska, USA.</title>
        <authorList>
            <person name="Schachtman D."/>
        </authorList>
    </citation>
    <scope>NUCLEOTIDE SEQUENCE [LARGE SCALE GENOMIC DNA]</scope>
    <source>
        <strain evidence="1 2">2482</strain>
    </source>
</reference>
<proteinExistence type="predicted"/>
<comment type="caution">
    <text evidence="1">The sequence shown here is derived from an EMBL/GenBank/DDBJ whole genome shotgun (WGS) entry which is preliminary data.</text>
</comment>
<keyword evidence="2" id="KW-1185">Reference proteome</keyword>
<accession>A0A561DZD5</accession>
<dbReference type="EMBL" id="VIVN01000001">
    <property type="protein sequence ID" value="TWE08692.1"/>
    <property type="molecule type" value="Genomic_DNA"/>
</dbReference>
<evidence type="ECO:0000313" key="1">
    <source>
        <dbReference type="EMBL" id="TWE08692.1"/>
    </source>
</evidence>